<dbReference type="RefSeq" id="WP_370646704.1">
    <property type="nucleotide sequence ID" value="NZ_CP073347.1"/>
</dbReference>
<dbReference type="Pfam" id="PF13358">
    <property type="entry name" value="DDE_3"/>
    <property type="match status" value="1"/>
</dbReference>
<reference evidence="3" key="1">
    <citation type="submission" date="2021-04" db="EMBL/GenBank/DDBJ databases">
        <title>Oceanospirillales bacteria with DddD are important DMSP degraders in coastal seawater.</title>
        <authorList>
            <person name="Liu J."/>
        </authorList>
    </citation>
    <scope>NUCLEOTIDE SEQUENCE</scope>
    <source>
        <strain evidence="3">D13-1</strain>
    </source>
</reference>
<dbReference type="PANTHER" id="PTHR46564">
    <property type="entry name" value="TRANSPOSASE"/>
    <property type="match status" value="1"/>
</dbReference>
<name>A0ABY5HTI3_9GAMM</name>
<dbReference type="NCBIfam" id="NF033545">
    <property type="entry name" value="transpos_IS630"/>
    <property type="match status" value="1"/>
</dbReference>
<dbReference type="InterPro" id="IPR047655">
    <property type="entry name" value="Transpos_IS630-like"/>
</dbReference>
<dbReference type="Proteomes" id="UP001058461">
    <property type="component" value="Chromosome"/>
</dbReference>
<gene>
    <name evidence="3" type="ORF">KDW95_22615</name>
</gene>
<dbReference type="InterPro" id="IPR036397">
    <property type="entry name" value="RNaseH_sf"/>
</dbReference>
<dbReference type="PANTHER" id="PTHR46564:SF1">
    <property type="entry name" value="TRANSPOSASE"/>
    <property type="match status" value="1"/>
</dbReference>
<evidence type="ECO:0000259" key="1">
    <source>
        <dbReference type="Pfam" id="PF13358"/>
    </source>
</evidence>
<dbReference type="InterPro" id="IPR038717">
    <property type="entry name" value="Tc1-like_DDE_dom"/>
</dbReference>
<dbReference type="Pfam" id="PF13592">
    <property type="entry name" value="HTH_33"/>
    <property type="match status" value="1"/>
</dbReference>
<dbReference type="Gene3D" id="3.30.420.10">
    <property type="entry name" value="Ribonuclease H-like superfamily/Ribonuclease H"/>
    <property type="match status" value="1"/>
</dbReference>
<evidence type="ECO:0000259" key="2">
    <source>
        <dbReference type="Pfam" id="PF13592"/>
    </source>
</evidence>
<evidence type="ECO:0000313" key="3">
    <source>
        <dbReference type="EMBL" id="UTW14494.1"/>
    </source>
</evidence>
<evidence type="ECO:0000313" key="4">
    <source>
        <dbReference type="Proteomes" id="UP001058461"/>
    </source>
</evidence>
<sequence>MWGIRIATRTISTYLARWGFTPQKPAKQAYEQRSKEVQHWLDNTYSFIKARAQLHNAEIFWGDETGVRNQCQHARGFAPKGKTPVVKANAKQLSVNMISAITNQGKVRFMVYQETMTAKVLIRFFKRLIASSHKKAFLILDNLRMHHAHLVRSWLEKHKQEIEVFYLPSYSPELNPDEYLSCDLKHGIRASSPARTVDDLKSKINSHVRMLQKKPERVKKYFQHCHIAYAA</sequence>
<feature type="domain" description="Winged helix-turn helix" evidence="2">
    <location>
        <begin position="2"/>
        <end position="43"/>
    </location>
</feature>
<dbReference type="EMBL" id="CP073347">
    <property type="protein sequence ID" value="UTW14494.1"/>
    <property type="molecule type" value="Genomic_DNA"/>
</dbReference>
<dbReference type="InterPro" id="IPR025959">
    <property type="entry name" value="Winged_HTH_dom"/>
</dbReference>
<proteinExistence type="predicted"/>
<accession>A0ABY5HTI3</accession>
<keyword evidence="4" id="KW-1185">Reference proteome</keyword>
<organism evidence="3 4">
    <name type="scientific">Marinobacterium rhizophilum</name>
    <dbReference type="NCBI Taxonomy" id="420402"/>
    <lineage>
        <taxon>Bacteria</taxon>
        <taxon>Pseudomonadati</taxon>
        <taxon>Pseudomonadota</taxon>
        <taxon>Gammaproteobacteria</taxon>
        <taxon>Oceanospirillales</taxon>
        <taxon>Oceanospirillaceae</taxon>
        <taxon>Marinobacterium</taxon>
    </lineage>
</organism>
<feature type="domain" description="Tc1-like transposase DDE" evidence="1">
    <location>
        <begin position="59"/>
        <end position="201"/>
    </location>
</feature>
<protein>
    <submittedName>
        <fullName evidence="3">IS630 family transposase</fullName>
    </submittedName>
</protein>